<dbReference type="Proteomes" id="UP000663861">
    <property type="component" value="Unassembled WGS sequence"/>
</dbReference>
<dbReference type="InterPro" id="IPR050863">
    <property type="entry name" value="CenT-Element_Derived"/>
</dbReference>
<keyword evidence="1" id="KW-0238">DNA-binding</keyword>
<reference evidence="4" key="1">
    <citation type="submission" date="2021-01" db="EMBL/GenBank/DDBJ databases">
        <authorList>
            <person name="Kaushik A."/>
        </authorList>
    </citation>
    <scope>NUCLEOTIDE SEQUENCE</scope>
    <source>
        <strain evidence="4">AG4-RS23</strain>
    </source>
</reference>
<dbReference type="PROSITE" id="PS51253">
    <property type="entry name" value="HTH_CENPB"/>
    <property type="match status" value="1"/>
</dbReference>
<dbReference type="GO" id="GO:0005634">
    <property type="term" value="C:nucleus"/>
    <property type="evidence" value="ECO:0007669"/>
    <property type="project" value="TreeGrafter"/>
</dbReference>
<evidence type="ECO:0000313" key="4">
    <source>
        <dbReference type="EMBL" id="CAE6429470.1"/>
    </source>
</evidence>
<organism evidence="4 5">
    <name type="scientific">Rhizoctonia solani</name>
    <dbReference type="NCBI Taxonomy" id="456999"/>
    <lineage>
        <taxon>Eukaryota</taxon>
        <taxon>Fungi</taxon>
        <taxon>Dikarya</taxon>
        <taxon>Basidiomycota</taxon>
        <taxon>Agaricomycotina</taxon>
        <taxon>Agaricomycetes</taxon>
        <taxon>Cantharellales</taxon>
        <taxon>Ceratobasidiaceae</taxon>
        <taxon>Rhizoctonia</taxon>
    </lineage>
</organism>
<sequence>MSSYHHPFASTSNYRFNPIPLTAPSTSQPRTRQPIRQNLTYQQKIQVLDFYHENKHRLSMESMIPPLRAMGFTTICQSTISRFVKNEAKIRQCAEEQRGHVKRASVVVLPEVEEALVRWIEEQQQSGIWVSGDAIVQRARVICDEQGVPEDERIGFSRGWLDSFKKRNGLNLGRQGGAR</sequence>
<dbReference type="InterPro" id="IPR007889">
    <property type="entry name" value="HTH_Psq"/>
</dbReference>
<gene>
    <name evidence="4" type="ORF">RDB_LOCUS24081</name>
</gene>
<dbReference type="InterPro" id="IPR006600">
    <property type="entry name" value="HTH_CenpB_DNA-bd_dom"/>
</dbReference>
<dbReference type="Pfam" id="PF03221">
    <property type="entry name" value="HTH_Tnp_Tc5"/>
    <property type="match status" value="1"/>
</dbReference>
<evidence type="ECO:0000256" key="1">
    <source>
        <dbReference type="ARBA" id="ARBA00023125"/>
    </source>
</evidence>
<evidence type="ECO:0000256" key="2">
    <source>
        <dbReference type="ARBA" id="ARBA00023242"/>
    </source>
</evidence>
<comment type="caution">
    <text evidence="4">The sequence shown here is derived from an EMBL/GenBank/DDBJ whole genome shotgun (WGS) entry which is preliminary data.</text>
</comment>
<evidence type="ECO:0000313" key="5">
    <source>
        <dbReference type="Proteomes" id="UP000663861"/>
    </source>
</evidence>
<dbReference type="InterPro" id="IPR009057">
    <property type="entry name" value="Homeodomain-like_sf"/>
</dbReference>
<dbReference type="SUPFAM" id="SSF46689">
    <property type="entry name" value="Homeodomain-like"/>
    <property type="match status" value="1"/>
</dbReference>
<feature type="domain" description="HTH CENPB-type" evidence="3">
    <location>
        <begin position="100"/>
        <end position="174"/>
    </location>
</feature>
<name>A0A8H2XN00_9AGAM</name>
<accession>A0A8H2XN00</accession>
<dbReference type="GO" id="GO:0003677">
    <property type="term" value="F:DNA binding"/>
    <property type="evidence" value="ECO:0007669"/>
    <property type="project" value="UniProtKB-KW"/>
</dbReference>
<dbReference type="AlphaFoldDB" id="A0A8H2XN00"/>
<proteinExistence type="predicted"/>
<dbReference type="EMBL" id="CAJMWY010000355">
    <property type="protein sequence ID" value="CAE6429470.1"/>
    <property type="molecule type" value="Genomic_DNA"/>
</dbReference>
<evidence type="ECO:0000259" key="3">
    <source>
        <dbReference type="PROSITE" id="PS51253"/>
    </source>
</evidence>
<dbReference type="PANTHER" id="PTHR19303:SF73">
    <property type="entry name" value="PROTEIN PDC2"/>
    <property type="match status" value="1"/>
</dbReference>
<dbReference type="Gene3D" id="1.10.10.60">
    <property type="entry name" value="Homeodomain-like"/>
    <property type="match status" value="1"/>
</dbReference>
<protein>
    <recommendedName>
        <fullName evidence="3">HTH CENPB-type domain-containing protein</fullName>
    </recommendedName>
</protein>
<dbReference type="PANTHER" id="PTHR19303">
    <property type="entry name" value="TRANSPOSON"/>
    <property type="match status" value="1"/>
</dbReference>
<keyword evidence="2" id="KW-0539">Nucleus</keyword>
<dbReference type="SMART" id="SM00674">
    <property type="entry name" value="CENPB"/>
    <property type="match status" value="1"/>
</dbReference>
<dbReference type="Pfam" id="PF04218">
    <property type="entry name" value="CENP-B_N"/>
    <property type="match status" value="1"/>
</dbReference>